<feature type="signal peptide" evidence="2">
    <location>
        <begin position="1"/>
        <end position="20"/>
    </location>
</feature>
<comment type="caution">
    <text evidence="4">The sequence shown here is derived from an EMBL/GenBank/DDBJ whole genome shotgun (WGS) entry which is preliminary data.</text>
</comment>
<accession>A0ABW1XNP8</accession>
<protein>
    <submittedName>
        <fullName evidence="4">YciI family protein</fullName>
    </submittedName>
</protein>
<keyword evidence="5" id="KW-1185">Reference proteome</keyword>
<reference evidence="5" key="1">
    <citation type="journal article" date="2019" name="Int. J. Syst. Evol. Microbiol.">
        <title>The Global Catalogue of Microorganisms (GCM) 10K type strain sequencing project: providing services to taxonomists for standard genome sequencing and annotation.</title>
        <authorList>
            <consortium name="The Broad Institute Genomics Platform"/>
            <consortium name="The Broad Institute Genome Sequencing Center for Infectious Disease"/>
            <person name="Wu L."/>
            <person name="Ma J."/>
        </authorList>
    </citation>
    <scope>NUCLEOTIDE SEQUENCE [LARGE SCALE GENOMIC DNA]</scope>
    <source>
        <strain evidence="5">CGMCC 1.16031</strain>
    </source>
</reference>
<dbReference type="InterPro" id="IPR005545">
    <property type="entry name" value="YCII"/>
</dbReference>
<evidence type="ECO:0000256" key="1">
    <source>
        <dbReference type="ARBA" id="ARBA00007689"/>
    </source>
</evidence>
<evidence type="ECO:0000256" key="2">
    <source>
        <dbReference type="SAM" id="SignalP"/>
    </source>
</evidence>
<dbReference type="SUPFAM" id="SSF54909">
    <property type="entry name" value="Dimeric alpha+beta barrel"/>
    <property type="match status" value="1"/>
</dbReference>
<keyword evidence="2" id="KW-0732">Signal</keyword>
<feature type="chain" id="PRO_5045063595" evidence="2">
    <location>
        <begin position="21"/>
        <end position="152"/>
    </location>
</feature>
<dbReference type="Proteomes" id="UP001596364">
    <property type="component" value="Unassembled WGS sequence"/>
</dbReference>
<sequence>MKIRILLSLLAAIVTTPAWADPQEFDAALADKLGADQYGMRSYVLVTLVTGPNDATLTDKDERNKVFAGHFANMGRLADEGKLVLAGPLMESPPKRGLFVFNVATIEEAEALVKTDPAVAAGVFNYELTKFYSSAALMLINETHKKIQKTDI</sequence>
<name>A0ABW1XNP8_9ALTE</name>
<dbReference type="RefSeq" id="WP_131257880.1">
    <property type="nucleotide sequence ID" value="NZ_JBHSUS010000001.1"/>
</dbReference>
<comment type="similarity">
    <text evidence="1">Belongs to the YciI family.</text>
</comment>
<organism evidence="4 5">
    <name type="scientific">Pseudobowmanella zhangzhouensis</name>
    <dbReference type="NCBI Taxonomy" id="1537679"/>
    <lineage>
        <taxon>Bacteria</taxon>
        <taxon>Pseudomonadati</taxon>
        <taxon>Pseudomonadota</taxon>
        <taxon>Gammaproteobacteria</taxon>
        <taxon>Alteromonadales</taxon>
        <taxon>Alteromonadaceae</taxon>
    </lineage>
</organism>
<gene>
    <name evidence="4" type="ORF">ACFP85_14480</name>
</gene>
<feature type="domain" description="YCII-related" evidence="3">
    <location>
        <begin position="53"/>
        <end position="131"/>
    </location>
</feature>
<dbReference type="InterPro" id="IPR011008">
    <property type="entry name" value="Dimeric_a/b-barrel"/>
</dbReference>
<evidence type="ECO:0000313" key="4">
    <source>
        <dbReference type="EMBL" id="MFC6441356.1"/>
    </source>
</evidence>
<dbReference type="Pfam" id="PF03795">
    <property type="entry name" value="YCII"/>
    <property type="match status" value="1"/>
</dbReference>
<dbReference type="Gene3D" id="3.30.70.1060">
    <property type="entry name" value="Dimeric alpha+beta barrel"/>
    <property type="match status" value="1"/>
</dbReference>
<evidence type="ECO:0000313" key="5">
    <source>
        <dbReference type="Proteomes" id="UP001596364"/>
    </source>
</evidence>
<proteinExistence type="inferred from homology"/>
<dbReference type="EMBL" id="JBHSUS010000001">
    <property type="protein sequence ID" value="MFC6441356.1"/>
    <property type="molecule type" value="Genomic_DNA"/>
</dbReference>
<evidence type="ECO:0000259" key="3">
    <source>
        <dbReference type="Pfam" id="PF03795"/>
    </source>
</evidence>